<dbReference type="PANTHER" id="PTHR48081:SF2">
    <property type="entry name" value="ALPHA_BETA-HYDROLASE"/>
    <property type="match status" value="1"/>
</dbReference>
<comment type="caution">
    <text evidence="6">The sequence shown here is derived from an EMBL/GenBank/DDBJ whole genome shotgun (WGS) entry which is preliminary data.</text>
</comment>
<dbReference type="AlphaFoldDB" id="A0A4U0VD66"/>
<evidence type="ECO:0000256" key="4">
    <source>
        <dbReference type="SAM" id="SignalP"/>
    </source>
</evidence>
<keyword evidence="2" id="KW-0378">Hydrolase</keyword>
<evidence type="ECO:0000259" key="5">
    <source>
        <dbReference type="Pfam" id="PF07859"/>
    </source>
</evidence>
<dbReference type="PROSITE" id="PS01174">
    <property type="entry name" value="LIPASE_GDXG_SER"/>
    <property type="match status" value="1"/>
</dbReference>
<proteinExistence type="inferred from homology"/>
<keyword evidence="4" id="KW-0732">Signal</keyword>
<dbReference type="InterPro" id="IPR029058">
    <property type="entry name" value="AB_hydrolase_fold"/>
</dbReference>
<dbReference type="STRING" id="329885.A0A4U0VD66"/>
<reference evidence="6 7" key="1">
    <citation type="submission" date="2017-03" db="EMBL/GenBank/DDBJ databases">
        <title>Genomes of endolithic fungi from Antarctica.</title>
        <authorList>
            <person name="Coleine C."/>
            <person name="Masonjones S."/>
            <person name="Stajich J.E."/>
        </authorList>
    </citation>
    <scope>NUCLEOTIDE SEQUENCE [LARGE SCALE GENOMIC DNA]</scope>
    <source>
        <strain evidence="6 7">CCFEE 5311</strain>
    </source>
</reference>
<dbReference type="Gene3D" id="3.40.50.1820">
    <property type="entry name" value="alpha/beta hydrolase"/>
    <property type="match status" value="1"/>
</dbReference>
<evidence type="ECO:0000313" key="6">
    <source>
        <dbReference type="EMBL" id="TKA46960.1"/>
    </source>
</evidence>
<dbReference type="InterPro" id="IPR013094">
    <property type="entry name" value="AB_hydrolase_3"/>
</dbReference>
<feature type="chain" id="PRO_5021006262" description="Alpha/beta hydrolase fold-3 domain-containing protein" evidence="4">
    <location>
        <begin position="29"/>
        <end position="415"/>
    </location>
</feature>
<dbReference type="InterPro" id="IPR050300">
    <property type="entry name" value="GDXG_lipolytic_enzyme"/>
</dbReference>
<dbReference type="Proteomes" id="UP000310066">
    <property type="component" value="Unassembled WGS sequence"/>
</dbReference>
<feature type="domain" description="Alpha/beta hydrolase fold-3" evidence="5">
    <location>
        <begin position="166"/>
        <end position="380"/>
    </location>
</feature>
<evidence type="ECO:0000256" key="3">
    <source>
        <dbReference type="PROSITE-ProRule" id="PRU10038"/>
    </source>
</evidence>
<dbReference type="PANTHER" id="PTHR48081">
    <property type="entry name" value="AB HYDROLASE SUPERFAMILY PROTEIN C4A8.06C"/>
    <property type="match status" value="1"/>
</dbReference>
<evidence type="ECO:0000256" key="2">
    <source>
        <dbReference type="ARBA" id="ARBA00022801"/>
    </source>
</evidence>
<protein>
    <recommendedName>
        <fullName evidence="5">Alpha/beta hydrolase fold-3 domain-containing protein</fullName>
    </recommendedName>
</protein>
<comment type="similarity">
    <text evidence="1">Belongs to the 'GDXG' lipolytic enzyme family.</text>
</comment>
<accession>A0A4U0VD66</accession>
<gene>
    <name evidence="6" type="ORF">B0A54_03916</name>
</gene>
<dbReference type="Pfam" id="PF07859">
    <property type="entry name" value="Abhydrolase_3"/>
    <property type="match status" value="1"/>
</dbReference>
<dbReference type="GO" id="GO:0016787">
    <property type="term" value="F:hydrolase activity"/>
    <property type="evidence" value="ECO:0007669"/>
    <property type="project" value="UniProtKB-KW"/>
</dbReference>
<dbReference type="SUPFAM" id="SSF53474">
    <property type="entry name" value="alpha/beta-Hydrolases"/>
    <property type="match status" value="1"/>
</dbReference>
<sequence>MILSQIAWIDCLAFLLFLAPQLLLHVNTIDLAICACKAIPHLRTTPLQTPLTHRNPLTTPLPVLTPPSRLIHERYLTPRAHQSPFVQHATLFQDLVIRCVRYAFTSIPAPIGAVFFSRPVALPFLRFRMLRHGFLRSPIYWRAINRKGLQGLFLIHDETRRPDIVVYYCHGGGFSMGSSYFYLEFLFAWVSLLKDAGYANPALFALEYTLVPEATYPTQLQEALKGYKYCLSIAEDPSRICVSGDSAGATLVLSLLLCLSNYAGGMRDKLPGLAIPISPWAVILNPNHRNTASDYLDKDSLHLYGSQYIGTKARSDDPLVSPGSCKDLAWWRRASPTLGWFFVYGAEEVFAPDARELVAVLKKGGIPVEVLEEKGWIHAWPVVKLFLCNSQEERQSGLRAMVKFMRERLEPGKDI</sequence>
<evidence type="ECO:0000256" key="1">
    <source>
        <dbReference type="ARBA" id="ARBA00010515"/>
    </source>
</evidence>
<organism evidence="6 7">
    <name type="scientific">Friedmanniomyces endolithicus</name>
    <dbReference type="NCBI Taxonomy" id="329885"/>
    <lineage>
        <taxon>Eukaryota</taxon>
        <taxon>Fungi</taxon>
        <taxon>Dikarya</taxon>
        <taxon>Ascomycota</taxon>
        <taxon>Pezizomycotina</taxon>
        <taxon>Dothideomycetes</taxon>
        <taxon>Dothideomycetidae</taxon>
        <taxon>Mycosphaerellales</taxon>
        <taxon>Teratosphaeriaceae</taxon>
        <taxon>Friedmanniomyces</taxon>
    </lineage>
</organism>
<dbReference type="EMBL" id="NAJP01000007">
    <property type="protein sequence ID" value="TKA46960.1"/>
    <property type="molecule type" value="Genomic_DNA"/>
</dbReference>
<dbReference type="OrthoDB" id="408631at2759"/>
<name>A0A4U0VD66_9PEZI</name>
<feature type="active site" evidence="3">
    <location>
        <position position="246"/>
    </location>
</feature>
<dbReference type="InterPro" id="IPR033140">
    <property type="entry name" value="Lipase_GDXG_put_SER_AS"/>
</dbReference>
<evidence type="ECO:0000313" key="7">
    <source>
        <dbReference type="Proteomes" id="UP000310066"/>
    </source>
</evidence>
<feature type="signal peptide" evidence="4">
    <location>
        <begin position="1"/>
        <end position="28"/>
    </location>
</feature>